<evidence type="ECO:0000256" key="5">
    <source>
        <dbReference type="ARBA" id="ARBA00022989"/>
    </source>
</evidence>
<evidence type="ECO:0000256" key="6">
    <source>
        <dbReference type="ARBA" id="ARBA00023136"/>
    </source>
</evidence>
<evidence type="ECO:0000313" key="9">
    <source>
        <dbReference type="EMBL" id="BDX08141.1"/>
    </source>
</evidence>
<dbReference type="GO" id="GO:0022857">
    <property type="term" value="F:transmembrane transporter activity"/>
    <property type="evidence" value="ECO:0007669"/>
    <property type="project" value="InterPro"/>
</dbReference>
<dbReference type="Gene3D" id="1.20.1250.20">
    <property type="entry name" value="MFS general substrate transporter like domains"/>
    <property type="match status" value="1"/>
</dbReference>
<organism evidence="9 10">
    <name type="scientific">Planctobacterium marinum</name>
    <dbReference type="NCBI Taxonomy" id="1631968"/>
    <lineage>
        <taxon>Bacteria</taxon>
        <taxon>Pseudomonadati</taxon>
        <taxon>Pseudomonadota</taxon>
        <taxon>Gammaproteobacteria</taxon>
        <taxon>Alteromonadales</taxon>
        <taxon>Alteromonadaceae</taxon>
        <taxon>Planctobacterium</taxon>
    </lineage>
</organism>
<evidence type="ECO:0000259" key="8">
    <source>
        <dbReference type="PROSITE" id="PS50850"/>
    </source>
</evidence>
<dbReference type="InterPro" id="IPR050171">
    <property type="entry name" value="MFS_Transporters"/>
</dbReference>
<dbReference type="AlphaFoldDB" id="A0AA48HNP2"/>
<dbReference type="EMBL" id="AP027272">
    <property type="protein sequence ID" value="BDX08141.1"/>
    <property type="molecule type" value="Genomic_DNA"/>
</dbReference>
<feature type="domain" description="Major facilitator superfamily (MFS) profile" evidence="8">
    <location>
        <begin position="8"/>
        <end position="387"/>
    </location>
</feature>
<feature type="transmembrane region" description="Helical" evidence="7">
    <location>
        <begin position="245"/>
        <end position="265"/>
    </location>
</feature>
<evidence type="ECO:0000256" key="2">
    <source>
        <dbReference type="ARBA" id="ARBA00022448"/>
    </source>
</evidence>
<dbReference type="RefSeq" id="WP_338294221.1">
    <property type="nucleotide sequence ID" value="NZ_AP027272.1"/>
</dbReference>
<dbReference type="GO" id="GO:0005886">
    <property type="term" value="C:plasma membrane"/>
    <property type="evidence" value="ECO:0007669"/>
    <property type="project" value="UniProtKB-SubCell"/>
</dbReference>
<dbReference type="CDD" id="cd17472">
    <property type="entry name" value="MFS_YajR_like"/>
    <property type="match status" value="1"/>
</dbReference>
<feature type="transmembrane region" description="Helical" evidence="7">
    <location>
        <begin position="131"/>
        <end position="153"/>
    </location>
</feature>
<dbReference type="InterPro" id="IPR036259">
    <property type="entry name" value="MFS_trans_sf"/>
</dbReference>
<dbReference type="PANTHER" id="PTHR23517:SF2">
    <property type="entry name" value="MULTIDRUG RESISTANCE PROTEIN MDTH"/>
    <property type="match status" value="1"/>
</dbReference>
<dbReference type="Pfam" id="PF07690">
    <property type="entry name" value="MFS_1"/>
    <property type="match status" value="1"/>
</dbReference>
<feature type="transmembrane region" description="Helical" evidence="7">
    <location>
        <begin position="159"/>
        <end position="177"/>
    </location>
</feature>
<gene>
    <name evidence="9" type="ORF">MACH26_36620</name>
</gene>
<dbReference type="Proteomes" id="UP001333710">
    <property type="component" value="Chromosome"/>
</dbReference>
<feature type="transmembrane region" description="Helical" evidence="7">
    <location>
        <begin position="75"/>
        <end position="93"/>
    </location>
</feature>
<dbReference type="Gene3D" id="3.30.70.100">
    <property type="match status" value="1"/>
</dbReference>
<keyword evidence="4 7" id="KW-0812">Transmembrane</keyword>
<feature type="transmembrane region" description="Helical" evidence="7">
    <location>
        <begin position="363"/>
        <end position="382"/>
    </location>
</feature>
<dbReference type="SUPFAM" id="SSF103473">
    <property type="entry name" value="MFS general substrate transporter"/>
    <property type="match status" value="1"/>
</dbReference>
<feature type="transmembrane region" description="Helical" evidence="7">
    <location>
        <begin position="296"/>
        <end position="313"/>
    </location>
</feature>
<sequence length="450" mass="48672">MNQTEIRGALSLAFVYLMRMLGLFMVMPVLVVLAQDYPDYTPVWVGAAIGAYGLSQAILQIPMGILSDKLGRKPVIIGGLLFFAVGSLIAAYADSMWLLTLGRFLQGTGAIAGAVMALAADISRENQRSKVMAIIGIAIGFSFYLSLILGPLIAASAGLQGVFMVTAVLALVCIPLVKFAVPDAMASAPGGDTLPDKTQLSGMLRSSQLWRLNLSVLLLHMMITLVFVQLPVNFQSLGWELSRHWILYLPILLLAIVGMALMMGIGRRFKSNSMLIAALFFMAAAFWGLASFAHQFYLLMAFVVLFFTGFNYLEANLPAMVANIAPPGKKGSAMGIYASFQFFGAFLGGIVSGLLIAHFGAQLLWYLAAGICILWSGLFFGFSQTERLTRYTLSLNMAGRDLATIKTQLNALPGISEFVIVPDESAVYLKVQGKQFDIMKARKLADPGQN</sequence>
<reference evidence="9" key="1">
    <citation type="submission" date="2023-01" db="EMBL/GenBank/DDBJ databases">
        <title>Complete genome sequence of Planctobacterium marinum strain Dej080120_11.</title>
        <authorList>
            <person name="Ueki S."/>
            <person name="Maruyama F."/>
        </authorList>
    </citation>
    <scope>NUCLEOTIDE SEQUENCE</scope>
    <source>
        <strain evidence="9">Dej080120_11</strain>
    </source>
</reference>
<dbReference type="PROSITE" id="PS50850">
    <property type="entry name" value="MFS"/>
    <property type="match status" value="1"/>
</dbReference>
<dbReference type="PROSITE" id="PS00216">
    <property type="entry name" value="SUGAR_TRANSPORT_1"/>
    <property type="match status" value="1"/>
</dbReference>
<dbReference type="InterPro" id="IPR005829">
    <property type="entry name" value="Sugar_transporter_CS"/>
</dbReference>
<feature type="transmembrane region" description="Helical" evidence="7">
    <location>
        <begin position="334"/>
        <end position="357"/>
    </location>
</feature>
<protein>
    <submittedName>
        <fullName evidence="9">MFS transporter</fullName>
    </submittedName>
</protein>
<keyword evidence="5 7" id="KW-1133">Transmembrane helix</keyword>
<dbReference type="KEGG" id="pmaw:MACH26_36620"/>
<keyword evidence="6 7" id="KW-0472">Membrane</keyword>
<keyword evidence="10" id="KW-1185">Reference proteome</keyword>
<dbReference type="InterPro" id="IPR020846">
    <property type="entry name" value="MFS_dom"/>
</dbReference>
<evidence type="ECO:0000256" key="4">
    <source>
        <dbReference type="ARBA" id="ARBA00022692"/>
    </source>
</evidence>
<keyword evidence="3" id="KW-1003">Cell membrane</keyword>
<dbReference type="PANTHER" id="PTHR23517">
    <property type="entry name" value="RESISTANCE PROTEIN MDTM, PUTATIVE-RELATED-RELATED"/>
    <property type="match status" value="1"/>
</dbReference>
<evidence type="ECO:0000256" key="7">
    <source>
        <dbReference type="SAM" id="Phobius"/>
    </source>
</evidence>
<evidence type="ECO:0000313" key="10">
    <source>
        <dbReference type="Proteomes" id="UP001333710"/>
    </source>
</evidence>
<evidence type="ECO:0000256" key="1">
    <source>
        <dbReference type="ARBA" id="ARBA00004651"/>
    </source>
</evidence>
<dbReference type="InterPro" id="IPR011701">
    <property type="entry name" value="MFS"/>
</dbReference>
<comment type="subcellular location">
    <subcellularLocation>
        <location evidence="1">Cell membrane</location>
        <topology evidence="1">Multi-pass membrane protein</topology>
    </subcellularLocation>
</comment>
<proteinExistence type="predicted"/>
<feature type="transmembrane region" description="Helical" evidence="7">
    <location>
        <begin position="12"/>
        <end position="31"/>
    </location>
</feature>
<keyword evidence="2" id="KW-0813">Transport</keyword>
<feature type="transmembrane region" description="Helical" evidence="7">
    <location>
        <begin position="209"/>
        <end position="230"/>
    </location>
</feature>
<feature type="transmembrane region" description="Helical" evidence="7">
    <location>
        <begin position="272"/>
        <end position="290"/>
    </location>
</feature>
<feature type="transmembrane region" description="Helical" evidence="7">
    <location>
        <begin position="99"/>
        <end position="119"/>
    </location>
</feature>
<accession>A0AA48HNP2</accession>
<evidence type="ECO:0000256" key="3">
    <source>
        <dbReference type="ARBA" id="ARBA00022475"/>
    </source>
</evidence>
<feature type="transmembrane region" description="Helical" evidence="7">
    <location>
        <begin position="43"/>
        <end position="63"/>
    </location>
</feature>
<name>A0AA48HNP2_9ALTE</name>